<feature type="region of interest" description="Disordered" evidence="5">
    <location>
        <begin position="1"/>
        <end position="32"/>
    </location>
</feature>
<organism evidence="6 7">
    <name type="scientific">Diaphorina citri</name>
    <name type="common">Asian citrus psyllid</name>
    <dbReference type="NCBI Taxonomy" id="121845"/>
    <lineage>
        <taxon>Eukaryota</taxon>
        <taxon>Metazoa</taxon>
        <taxon>Ecdysozoa</taxon>
        <taxon>Arthropoda</taxon>
        <taxon>Hexapoda</taxon>
        <taxon>Insecta</taxon>
        <taxon>Pterygota</taxon>
        <taxon>Neoptera</taxon>
        <taxon>Paraneoptera</taxon>
        <taxon>Hemiptera</taxon>
        <taxon>Sternorrhyncha</taxon>
        <taxon>Psylloidea</taxon>
        <taxon>Psyllidae</taxon>
        <taxon>Diaphorininae</taxon>
        <taxon>Diaphorina</taxon>
    </lineage>
</organism>
<dbReference type="Proteomes" id="UP000079169">
    <property type="component" value="Unplaced"/>
</dbReference>
<evidence type="ECO:0000256" key="4">
    <source>
        <dbReference type="ARBA" id="ARBA00023242"/>
    </source>
</evidence>
<dbReference type="GO" id="GO:0005730">
    <property type="term" value="C:nucleolus"/>
    <property type="evidence" value="ECO:0007669"/>
    <property type="project" value="UniProtKB-SubCell"/>
</dbReference>
<evidence type="ECO:0000313" key="7">
    <source>
        <dbReference type="RefSeq" id="XP_008482839.1"/>
    </source>
</evidence>
<dbReference type="KEGG" id="dci:103519528"/>
<dbReference type="InterPro" id="IPR019002">
    <property type="entry name" value="Ribosome_biogenesis_Nop16"/>
</dbReference>
<protein>
    <recommendedName>
        <fullName evidence="3">Nucleolar protein 16</fullName>
    </recommendedName>
</protein>
<comment type="subcellular location">
    <subcellularLocation>
        <location evidence="1">Nucleus</location>
        <location evidence="1">Nucleolus</location>
    </subcellularLocation>
</comment>
<dbReference type="PaxDb" id="121845-A0A1S3DJ69"/>
<dbReference type="GeneID" id="103519528"/>
<keyword evidence="6" id="KW-1185">Reference proteome</keyword>
<evidence type="ECO:0000256" key="3">
    <source>
        <dbReference type="ARBA" id="ARBA00015522"/>
    </source>
</evidence>
<dbReference type="RefSeq" id="XP_008482839.1">
    <property type="nucleotide sequence ID" value="XM_008484617.3"/>
</dbReference>
<evidence type="ECO:0000256" key="1">
    <source>
        <dbReference type="ARBA" id="ARBA00004604"/>
    </source>
</evidence>
<keyword evidence="4" id="KW-0539">Nucleus</keyword>
<gene>
    <name evidence="7" type="primary">LOC103519528</name>
</gene>
<accession>A0A1S3DJ69</accession>
<dbReference type="PANTHER" id="PTHR13243">
    <property type="entry name" value="HSPC111 PROTEIN-RELATED"/>
    <property type="match status" value="1"/>
</dbReference>
<evidence type="ECO:0000256" key="2">
    <source>
        <dbReference type="ARBA" id="ARBA00008479"/>
    </source>
</evidence>
<comment type="similarity">
    <text evidence="2">Belongs to the NOP16 family.</text>
</comment>
<proteinExistence type="inferred from homology"/>
<dbReference type="PANTHER" id="PTHR13243:SF1">
    <property type="entry name" value="NUCLEOLAR PROTEIN 16"/>
    <property type="match status" value="1"/>
</dbReference>
<feature type="compositionally biased region" description="Basic residues" evidence="5">
    <location>
        <begin position="1"/>
        <end position="28"/>
    </location>
</feature>
<reference evidence="7" key="1">
    <citation type="submission" date="2025-08" db="UniProtKB">
        <authorList>
            <consortium name="RefSeq"/>
        </authorList>
    </citation>
    <scope>IDENTIFICATION</scope>
</reference>
<name>A0A1S3DJ69_DIACI</name>
<dbReference type="AlphaFoldDB" id="A0A1S3DJ69"/>
<sequence>MTKIRKQKRKKTFRYVNKKRQNNKRRKTANVQCKQIKESWDNRLTVQKNLENMGLAYDPNKAVSSLEGKSGKKRKGIKAHVVKSIEEDANELRENKLKIPKTQVLYLTNLMDKYGEDYKAMAKDPKNYYQETWKQIRAKIKTFKGIPEQYNEYLKSKGLEPTTTSAMEVETA</sequence>
<evidence type="ECO:0000256" key="5">
    <source>
        <dbReference type="SAM" id="MobiDB-lite"/>
    </source>
</evidence>
<dbReference type="GO" id="GO:0042273">
    <property type="term" value="P:ribosomal large subunit biogenesis"/>
    <property type="evidence" value="ECO:0007669"/>
    <property type="project" value="TreeGrafter"/>
</dbReference>
<dbReference type="STRING" id="121845.A0A1S3DJ69"/>
<dbReference type="Pfam" id="PF09420">
    <property type="entry name" value="Nop16"/>
    <property type="match status" value="1"/>
</dbReference>
<evidence type="ECO:0000313" key="6">
    <source>
        <dbReference type="Proteomes" id="UP000079169"/>
    </source>
</evidence>